<dbReference type="SUPFAM" id="SSF51735">
    <property type="entry name" value="NAD(P)-binding Rossmann-fold domains"/>
    <property type="match status" value="1"/>
</dbReference>
<dbReference type="FunFam" id="3.40.50.720:FF:000084">
    <property type="entry name" value="Short-chain dehydrogenase reductase"/>
    <property type="match status" value="1"/>
</dbReference>
<proteinExistence type="inferred from homology"/>
<dbReference type="RefSeq" id="WP_078742650.1">
    <property type="nucleotide sequence ID" value="NZ_MSDF01000052.1"/>
</dbReference>
<organism evidence="5 6">
    <name type="scientific">Pseudomonas fluorescens</name>
    <dbReference type="NCBI Taxonomy" id="294"/>
    <lineage>
        <taxon>Bacteria</taxon>
        <taxon>Pseudomonadati</taxon>
        <taxon>Pseudomonadota</taxon>
        <taxon>Gammaproteobacteria</taxon>
        <taxon>Pseudomonadales</taxon>
        <taxon>Pseudomonadaceae</taxon>
        <taxon>Pseudomonas</taxon>
    </lineage>
</organism>
<dbReference type="Pfam" id="PF00106">
    <property type="entry name" value="adh_short"/>
    <property type="match status" value="1"/>
</dbReference>
<feature type="domain" description="Ketoreductase" evidence="4">
    <location>
        <begin position="3"/>
        <end position="184"/>
    </location>
</feature>
<evidence type="ECO:0000313" key="5">
    <source>
        <dbReference type="EMBL" id="OPA86279.1"/>
    </source>
</evidence>
<dbReference type="PROSITE" id="PS00061">
    <property type="entry name" value="ADH_SHORT"/>
    <property type="match status" value="1"/>
</dbReference>
<dbReference type="InterPro" id="IPR020904">
    <property type="entry name" value="Sc_DH/Rdtase_CS"/>
</dbReference>
<dbReference type="PRINTS" id="PR00081">
    <property type="entry name" value="GDHRDH"/>
</dbReference>
<dbReference type="PANTHER" id="PTHR43976:SF16">
    <property type="entry name" value="SHORT-CHAIN DEHYDROGENASE_REDUCTASE FAMILY PROTEIN"/>
    <property type="match status" value="1"/>
</dbReference>
<dbReference type="InterPro" id="IPR057326">
    <property type="entry name" value="KR_dom"/>
</dbReference>
<gene>
    <name evidence="5" type="ORF">BFW87_26420</name>
</gene>
<dbReference type="PANTHER" id="PTHR43976">
    <property type="entry name" value="SHORT CHAIN DEHYDROGENASE"/>
    <property type="match status" value="1"/>
</dbReference>
<evidence type="ECO:0000259" key="4">
    <source>
        <dbReference type="SMART" id="SM00822"/>
    </source>
</evidence>
<dbReference type="InterPro" id="IPR002347">
    <property type="entry name" value="SDR_fam"/>
</dbReference>
<evidence type="ECO:0000256" key="3">
    <source>
        <dbReference type="RuleBase" id="RU000363"/>
    </source>
</evidence>
<dbReference type="SMART" id="SM00822">
    <property type="entry name" value="PKS_KR"/>
    <property type="match status" value="1"/>
</dbReference>
<dbReference type="PRINTS" id="PR00080">
    <property type="entry name" value="SDRFAMILY"/>
</dbReference>
<sequence length="285" mass="30314">MSKVWLITGSASGIGKGIAQAALAAGDRVVATDLDLARLDDIFGACGDRVLTVQLDIRDQAQAHAAMSACMARFGRLDVLVNNAGYGQFGPFEEVDADAAQCQFATNVLGTFNVTRAALPTLRAQRGGHILNMSSNGGFKGVAGASLYSASKFAIEGFSESLAEEIADFGIRLTVVEPGAFRTDFLDQRVLKLGSGTLCDYDDYRAAALAVFAARNHQQPGDPARLGNALVRLVNEKHPPLRFIAGADAIKVVNDKLAAVAEETAQWLELSLSTDFLTDEEHQKP</sequence>
<dbReference type="Proteomes" id="UP000190965">
    <property type="component" value="Unassembled WGS sequence"/>
</dbReference>
<accession>A0A1T2Y2I4</accession>
<comment type="caution">
    <text evidence="5">The sequence shown here is derived from an EMBL/GenBank/DDBJ whole genome shotgun (WGS) entry which is preliminary data.</text>
</comment>
<dbReference type="EMBL" id="MSDF01000052">
    <property type="protein sequence ID" value="OPA86279.1"/>
    <property type="molecule type" value="Genomic_DNA"/>
</dbReference>
<dbReference type="InterPro" id="IPR051911">
    <property type="entry name" value="SDR_oxidoreductase"/>
</dbReference>
<dbReference type="InterPro" id="IPR036291">
    <property type="entry name" value="NAD(P)-bd_dom_sf"/>
</dbReference>
<evidence type="ECO:0000313" key="6">
    <source>
        <dbReference type="Proteomes" id="UP000190965"/>
    </source>
</evidence>
<dbReference type="AlphaFoldDB" id="A0A1T2Y2I4"/>
<comment type="similarity">
    <text evidence="1 3">Belongs to the short-chain dehydrogenases/reductases (SDR) family.</text>
</comment>
<dbReference type="Gene3D" id="3.40.50.720">
    <property type="entry name" value="NAD(P)-binding Rossmann-like Domain"/>
    <property type="match status" value="1"/>
</dbReference>
<keyword evidence="2" id="KW-0560">Oxidoreductase</keyword>
<protein>
    <submittedName>
        <fullName evidence="5">Short-chain dehydrogenase/reductase</fullName>
    </submittedName>
</protein>
<dbReference type="OrthoDB" id="9775296at2"/>
<name>A0A1T2Y2I4_PSEFL</name>
<dbReference type="GO" id="GO:0016491">
    <property type="term" value="F:oxidoreductase activity"/>
    <property type="evidence" value="ECO:0007669"/>
    <property type="project" value="UniProtKB-KW"/>
</dbReference>
<evidence type="ECO:0000256" key="1">
    <source>
        <dbReference type="ARBA" id="ARBA00006484"/>
    </source>
</evidence>
<reference evidence="5 6" key="1">
    <citation type="submission" date="2016-12" db="EMBL/GenBank/DDBJ databases">
        <title>Draft genome sequences of seven strains of Pseudomonas fluorescens that produce 4-formylaminooxyvinylglycine.</title>
        <authorList>
            <person name="Okrent R.A."/>
            <person name="Manning V.A."/>
            <person name="Trippe K.M."/>
        </authorList>
    </citation>
    <scope>NUCLEOTIDE SEQUENCE [LARGE SCALE GENOMIC DNA]</scope>
    <source>
        <strain evidence="5 6">P5A</strain>
    </source>
</reference>
<evidence type="ECO:0000256" key="2">
    <source>
        <dbReference type="ARBA" id="ARBA00023002"/>
    </source>
</evidence>
<dbReference type="CDD" id="cd05374">
    <property type="entry name" value="17beta-HSD-like_SDR_c"/>
    <property type="match status" value="1"/>
</dbReference>